<reference evidence="4 5" key="1">
    <citation type="journal article" date="2023" name="J. Phycol.">
        <title>Chrysosporum ovalisporum is synonymous with the true-branching cyanobacterium Umezakia natans (Nostocales/Aphanizomenonaceae).</title>
        <authorList>
            <person name="McGregor G.B."/>
            <person name="Sendall B.C."/>
            <person name="Niiyama Y."/>
            <person name="Tuji A."/>
            <person name="Willis A."/>
        </authorList>
    </citation>
    <scope>NUCLEOTIDE SEQUENCE [LARGE SCALE GENOMIC DNA]</scope>
    <source>
        <strain evidence="4 5">ANA360D</strain>
    </source>
</reference>
<dbReference type="GO" id="GO:0004106">
    <property type="term" value="F:chorismate mutase activity"/>
    <property type="evidence" value="ECO:0007669"/>
    <property type="project" value="UniProtKB-EC"/>
</dbReference>
<accession>A0AA43KCW3</accession>
<dbReference type="PANTHER" id="PTHR21363">
    <property type="entry name" value="PREPHENATE DEHYDROGENASE"/>
    <property type="match status" value="1"/>
</dbReference>
<comment type="caution">
    <text evidence="4">The sequence shown here is derived from an EMBL/GenBank/DDBJ whole genome shotgun (WGS) entry which is preliminary data.</text>
</comment>
<keyword evidence="2 4" id="KW-0560">Oxidoreductase</keyword>
<dbReference type="SUPFAM" id="SSF51735">
    <property type="entry name" value="NAD(P)-binding Rossmann-fold domains"/>
    <property type="match status" value="1"/>
</dbReference>
<dbReference type="Pfam" id="PF20463">
    <property type="entry name" value="PDH_C"/>
    <property type="match status" value="1"/>
</dbReference>
<gene>
    <name evidence="4" type="primary">tyrA</name>
    <name evidence="4" type="ORF">NWP17_15760</name>
</gene>
<dbReference type="EC" id="5.4.99.5" evidence="4"/>
<keyword evidence="4" id="KW-0413">Isomerase</keyword>
<dbReference type="InterPro" id="IPR008927">
    <property type="entry name" value="6-PGluconate_DH-like_C_sf"/>
</dbReference>
<evidence type="ECO:0000256" key="1">
    <source>
        <dbReference type="ARBA" id="ARBA00007964"/>
    </source>
</evidence>
<protein>
    <submittedName>
        <fullName evidence="4">Bifunctional chorismate mutase/prephenate dehydrogenase</fullName>
        <ecNumber evidence="4">1.3.1.12</ecNumber>
        <ecNumber evidence="4">5.4.99.5</ecNumber>
    </submittedName>
</protein>
<evidence type="ECO:0000313" key="5">
    <source>
        <dbReference type="Proteomes" id="UP001159387"/>
    </source>
</evidence>
<comment type="similarity">
    <text evidence="1">Belongs to the prephenate/arogenate dehydrogenase family.</text>
</comment>
<dbReference type="GO" id="GO:0004665">
    <property type="term" value="F:prephenate dehydrogenase (NADP+) activity"/>
    <property type="evidence" value="ECO:0007669"/>
    <property type="project" value="InterPro"/>
</dbReference>
<feature type="domain" description="Prephenate/arogenate dehydrogenase" evidence="3">
    <location>
        <begin position="18"/>
        <end position="281"/>
    </location>
</feature>
<dbReference type="NCBIfam" id="NF008400">
    <property type="entry name" value="PRK11199.1"/>
    <property type="match status" value="1"/>
</dbReference>
<dbReference type="Gene3D" id="1.10.3660.10">
    <property type="entry name" value="6-phosphogluconate dehydrogenase C-terminal like domain"/>
    <property type="match status" value="1"/>
</dbReference>
<dbReference type="RefSeq" id="WP_280655814.1">
    <property type="nucleotide sequence ID" value="NZ_JANQDH010000108.1"/>
</dbReference>
<dbReference type="InterPro" id="IPR003099">
    <property type="entry name" value="Prephen_DH"/>
</dbReference>
<dbReference type="GO" id="GO:0070403">
    <property type="term" value="F:NAD+ binding"/>
    <property type="evidence" value="ECO:0007669"/>
    <property type="project" value="InterPro"/>
</dbReference>
<dbReference type="Pfam" id="PF02153">
    <property type="entry name" value="PDH_N"/>
    <property type="match status" value="1"/>
</dbReference>
<dbReference type="Gene3D" id="3.40.50.720">
    <property type="entry name" value="NAD(P)-binding Rossmann-like Domain"/>
    <property type="match status" value="1"/>
</dbReference>
<evidence type="ECO:0000313" key="4">
    <source>
        <dbReference type="EMBL" id="MDH6061871.1"/>
    </source>
</evidence>
<dbReference type="SUPFAM" id="SSF48179">
    <property type="entry name" value="6-phosphogluconate dehydrogenase C-terminal domain-like"/>
    <property type="match status" value="1"/>
</dbReference>
<dbReference type="PROSITE" id="PS51176">
    <property type="entry name" value="PDH_ADH"/>
    <property type="match status" value="1"/>
</dbReference>
<dbReference type="InterPro" id="IPR046825">
    <property type="entry name" value="PDH_C"/>
</dbReference>
<dbReference type="PANTHER" id="PTHR21363:SF0">
    <property type="entry name" value="PREPHENATE DEHYDROGENASE [NADP(+)]"/>
    <property type="match status" value="1"/>
</dbReference>
<dbReference type="GO" id="GO:0006571">
    <property type="term" value="P:tyrosine biosynthetic process"/>
    <property type="evidence" value="ECO:0007669"/>
    <property type="project" value="InterPro"/>
</dbReference>
<organism evidence="4 5">
    <name type="scientific">Chrysosporum bergii ANA360D</name>
    <dbReference type="NCBI Taxonomy" id="617107"/>
    <lineage>
        <taxon>Bacteria</taxon>
        <taxon>Bacillati</taxon>
        <taxon>Cyanobacteriota</taxon>
        <taxon>Cyanophyceae</taxon>
        <taxon>Nostocales</taxon>
        <taxon>Nodulariaceae</taxon>
        <taxon>Chrysosporum</taxon>
    </lineage>
</organism>
<proteinExistence type="inferred from homology"/>
<name>A0AA43KCW3_9CYAN</name>
<keyword evidence="5" id="KW-1185">Reference proteome</keyword>
<sequence length="286" mass="32055">MNPEQLKQINQRLVTINRKITIIGGMGRMGNLFRQQLSAAGHYVSVLEQKDWVYADHLLNQADLVLVSVPIEKTVAVIKRAAEYLSPNTALCDVTSVKTQATQAMLTYHCGPVMGLHPMFGPNVNSFRGQKVVVCPGRNDDAFQWLLDLITKQGGELITSTPEEHDKMMVIVQATQHFSRFSLGVFLSAVQVDIESSLSMSTPSYRQEIEILKRLFAQNPNLCIDIILATEERCQAINYLADTYSRLARLVRKKDRAALLQEFETAQEFMGLQNNSSLVCLSETGY</sequence>
<dbReference type="Proteomes" id="UP001159387">
    <property type="component" value="Unassembled WGS sequence"/>
</dbReference>
<dbReference type="AlphaFoldDB" id="A0AA43KCW3"/>
<dbReference type="EC" id="1.3.1.12" evidence="4"/>
<evidence type="ECO:0000259" key="3">
    <source>
        <dbReference type="PROSITE" id="PS51176"/>
    </source>
</evidence>
<dbReference type="InterPro" id="IPR036291">
    <property type="entry name" value="NAD(P)-bd_dom_sf"/>
</dbReference>
<dbReference type="GO" id="GO:0008977">
    <property type="term" value="F:prephenate dehydrogenase (NAD+) activity"/>
    <property type="evidence" value="ECO:0007669"/>
    <property type="project" value="UniProtKB-EC"/>
</dbReference>
<evidence type="ECO:0000256" key="2">
    <source>
        <dbReference type="ARBA" id="ARBA00023002"/>
    </source>
</evidence>
<dbReference type="InterPro" id="IPR050812">
    <property type="entry name" value="Preph/Arog_dehydrog"/>
</dbReference>
<dbReference type="EMBL" id="JANQDH010000108">
    <property type="protein sequence ID" value="MDH6061871.1"/>
    <property type="molecule type" value="Genomic_DNA"/>
</dbReference>
<dbReference type="InterPro" id="IPR046826">
    <property type="entry name" value="PDH_N"/>
</dbReference>